<accession>A0ACC0A9M7</accession>
<name>A0ACC0A9M7_CATRO</name>
<dbReference type="Proteomes" id="UP001060085">
    <property type="component" value="Linkage Group LG06"/>
</dbReference>
<protein>
    <submittedName>
        <fullName evidence="1">Uncharacterized protein</fullName>
    </submittedName>
</protein>
<comment type="caution">
    <text evidence="1">The sequence shown here is derived from an EMBL/GenBank/DDBJ whole genome shotgun (WGS) entry which is preliminary data.</text>
</comment>
<evidence type="ECO:0000313" key="1">
    <source>
        <dbReference type="EMBL" id="KAI5657157.1"/>
    </source>
</evidence>
<dbReference type="EMBL" id="CM044706">
    <property type="protein sequence ID" value="KAI5657157.1"/>
    <property type="molecule type" value="Genomic_DNA"/>
</dbReference>
<gene>
    <name evidence="1" type="ORF">M9H77_25950</name>
</gene>
<evidence type="ECO:0000313" key="2">
    <source>
        <dbReference type="Proteomes" id="UP001060085"/>
    </source>
</evidence>
<proteinExistence type="predicted"/>
<organism evidence="1 2">
    <name type="scientific">Catharanthus roseus</name>
    <name type="common">Madagascar periwinkle</name>
    <name type="synonym">Vinca rosea</name>
    <dbReference type="NCBI Taxonomy" id="4058"/>
    <lineage>
        <taxon>Eukaryota</taxon>
        <taxon>Viridiplantae</taxon>
        <taxon>Streptophyta</taxon>
        <taxon>Embryophyta</taxon>
        <taxon>Tracheophyta</taxon>
        <taxon>Spermatophyta</taxon>
        <taxon>Magnoliopsida</taxon>
        <taxon>eudicotyledons</taxon>
        <taxon>Gunneridae</taxon>
        <taxon>Pentapetalae</taxon>
        <taxon>asterids</taxon>
        <taxon>lamiids</taxon>
        <taxon>Gentianales</taxon>
        <taxon>Apocynaceae</taxon>
        <taxon>Rauvolfioideae</taxon>
        <taxon>Vinceae</taxon>
        <taxon>Catharanthinae</taxon>
        <taxon>Catharanthus</taxon>
    </lineage>
</organism>
<keyword evidence="2" id="KW-1185">Reference proteome</keyword>
<reference evidence="2" key="1">
    <citation type="journal article" date="2023" name="Nat. Plants">
        <title>Single-cell RNA sequencing provides a high-resolution roadmap for understanding the multicellular compartmentation of specialized metabolism.</title>
        <authorList>
            <person name="Sun S."/>
            <person name="Shen X."/>
            <person name="Li Y."/>
            <person name="Li Y."/>
            <person name="Wang S."/>
            <person name="Li R."/>
            <person name="Zhang H."/>
            <person name="Shen G."/>
            <person name="Guo B."/>
            <person name="Wei J."/>
            <person name="Xu J."/>
            <person name="St-Pierre B."/>
            <person name="Chen S."/>
            <person name="Sun C."/>
        </authorList>
    </citation>
    <scope>NUCLEOTIDE SEQUENCE [LARGE SCALE GENOMIC DNA]</scope>
</reference>
<sequence length="333" mass="38216">MASSSPKFCFLLFLITLFLSSHQILARESQFFNKVTSNNNNVKPTEIEPTTKLQDPIFNKPKEQPQEQPKFIPDTENNGYGLFGHESGQLPPSTTNNNFPYNAQVRESFPNSKYLPKNYNTEAYVTEPEGYVPENNNYNTDAYVTEPQNNNNNNNNYSPFSIPNSKYLPKNYNTESYVTEPEGYTSNPENNNNYYNAENGYYNNRQQHQGYYSTSATGNNYGANFAQKGYTTTAGGSDGATENYNNYYKGGNNPNGNYQKQGMSDTRFLENGKYFYDLNLEKSNYNPYQNTRGYYGNSNENSYQFNNNNAMGGYHNSEEQFQNYQDEIEEDMP</sequence>